<name>A0A9P1NXY9_9CYAN</name>
<evidence type="ECO:0000313" key="1">
    <source>
        <dbReference type="EMBL" id="CDM94197.1"/>
    </source>
</evidence>
<dbReference type="RefSeq" id="WP_008053270.1">
    <property type="nucleotide sequence ID" value="NZ_FO818640.1"/>
</dbReference>
<dbReference type="Proteomes" id="UP000032946">
    <property type="component" value="Chromosome"/>
</dbReference>
<sequence>MTKPLIPWVGGFRRRQWGELEAIAFRVAGFGMLLSRGELRGRAIAGADSWLVWANLWGGAVGWFLEAVDLWGGKVFCFLDSRAIAGADSPWRALVGMPSYWVLRTRGVDLWGCQVIGRSGLLVFSEV</sequence>
<proteinExistence type="predicted"/>
<organism evidence="1 2">
    <name type="scientific">Limnospira indica PCC 8005</name>
    <dbReference type="NCBI Taxonomy" id="376219"/>
    <lineage>
        <taxon>Bacteria</taxon>
        <taxon>Bacillati</taxon>
        <taxon>Cyanobacteriota</taxon>
        <taxon>Cyanophyceae</taxon>
        <taxon>Oscillatoriophycideae</taxon>
        <taxon>Oscillatoriales</taxon>
        <taxon>Sirenicapillariaceae</taxon>
        <taxon>Limnospira</taxon>
    </lineage>
</organism>
<gene>
    <name evidence="1" type="ORF">ARTHRO_11871</name>
</gene>
<evidence type="ECO:0000313" key="2">
    <source>
        <dbReference type="Proteomes" id="UP000032946"/>
    </source>
</evidence>
<reference evidence="1 2" key="1">
    <citation type="submission" date="2014-02" db="EMBL/GenBank/DDBJ databases">
        <authorList>
            <person name="Genoscope - CEA"/>
        </authorList>
    </citation>
    <scope>NUCLEOTIDE SEQUENCE [LARGE SCALE GENOMIC DNA]</scope>
    <source>
        <strain evidence="1 2">PCC 8005</strain>
    </source>
</reference>
<dbReference type="AlphaFoldDB" id="A0A9P1NXY9"/>
<dbReference type="EMBL" id="FO818640">
    <property type="protein sequence ID" value="CDM94197.1"/>
    <property type="molecule type" value="Genomic_DNA"/>
</dbReference>
<keyword evidence="2" id="KW-1185">Reference proteome</keyword>
<accession>A0A9P1NXY9</accession>
<protein>
    <submittedName>
        <fullName evidence="1">Uncharacterized protein</fullName>
    </submittedName>
</protein>